<keyword evidence="3 6" id="KW-0812">Transmembrane</keyword>
<feature type="transmembrane region" description="Helical" evidence="6">
    <location>
        <begin position="37"/>
        <end position="62"/>
    </location>
</feature>
<evidence type="ECO:0000256" key="6">
    <source>
        <dbReference type="SAM" id="Phobius"/>
    </source>
</evidence>
<reference evidence="7 8" key="1">
    <citation type="submission" date="2017-12" db="EMBL/GenBank/DDBJ databases">
        <title>Integrating genomic resources of turbot (Scophthalmus maximus) in depth evaluation of genetic and physical mapping variation across individuals.</title>
        <authorList>
            <person name="Martinez P."/>
        </authorList>
    </citation>
    <scope>NUCLEOTIDE SEQUENCE [LARGE SCALE GENOMIC DNA]</scope>
</reference>
<evidence type="ECO:0000256" key="4">
    <source>
        <dbReference type="ARBA" id="ARBA00022989"/>
    </source>
</evidence>
<evidence type="ECO:0000256" key="5">
    <source>
        <dbReference type="ARBA" id="ARBA00023136"/>
    </source>
</evidence>
<dbReference type="EMBL" id="CP026248">
    <property type="protein sequence ID" value="AWP03187.1"/>
    <property type="molecule type" value="Genomic_DNA"/>
</dbReference>
<evidence type="ECO:0000256" key="3">
    <source>
        <dbReference type="ARBA" id="ARBA00022692"/>
    </source>
</evidence>
<dbReference type="STRING" id="52904.ENSSMAP00000015004"/>
<name>A0A2U9BGW4_SCOMX</name>
<accession>A0A2U9BGW4</accession>
<organism evidence="7 8">
    <name type="scientific">Scophthalmus maximus</name>
    <name type="common">Turbot</name>
    <name type="synonym">Psetta maxima</name>
    <dbReference type="NCBI Taxonomy" id="52904"/>
    <lineage>
        <taxon>Eukaryota</taxon>
        <taxon>Metazoa</taxon>
        <taxon>Chordata</taxon>
        <taxon>Craniata</taxon>
        <taxon>Vertebrata</taxon>
        <taxon>Euteleostomi</taxon>
        <taxon>Actinopterygii</taxon>
        <taxon>Neopterygii</taxon>
        <taxon>Teleostei</taxon>
        <taxon>Neoteleostei</taxon>
        <taxon>Acanthomorphata</taxon>
        <taxon>Carangaria</taxon>
        <taxon>Pleuronectiformes</taxon>
        <taxon>Pleuronectoidei</taxon>
        <taxon>Scophthalmidae</taxon>
        <taxon>Scophthalmus</taxon>
    </lineage>
</organism>
<evidence type="ECO:0000256" key="1">
    <source>
        <dbReference type="ARBA" id="ARBA00004370"/>
    </source>
</evidence>
<feature type="transmembrane region" description="Helical" evidence="6">
    <location>
        <begin position="82"/>
        <end position="105"/>
    </location>
</feature>
<keyword evidence="5 6" id="KW-0472">Membrane</keyword>
<evidence type="ECO:0000313" key="8">
    <source>
        <dbReference type="Proteomes" id="UP000246464"/>
    </source>
</evidence>
<gene>
    <name evidence="7" type="ORF">SMAX5B_014168</name>
</gene>
<evidence type="ECO:0000313" key="7">
    <source>
        <dbReference type="EMBL" id="AWP03187.1"/>
    </source>
</evidence>
<protein>
    <submittedName>
        <fullName evidence="7">Putative transmembrane protein 233</fullName>
    </submittedName>
</protein>
<dbReference type="AlphaFoldDB" id="A0A2U9BGW4"/>
<keyword evidence="4 6" id="KW-1133">Transmembrane helix</keyword>
<dbReference type="Proteomes" id="UP000246464">
    <property type="component" value="Chromosome 6"/>
</dbReference>
<comment type="similarity">
    <text evidence="2">Belongs to the CD225/Dispanin family.</text>
</comment>
<dbReference type="PANTHER" id="PTHR14948:SF19">
    <property type="entry name" value="TRANSMEMBRANE PROTEIN 233"/>
    <property type="match status" value="1"/>
</dbReference>
<keyword evidence="8" id="KW-1185">Reference proteome</keyword>
<comment type="subcellular location">
    <subcellularLocation>
        <location evidence="1">Membrane</location>
    </subcellularLocation>
</comment>
<dbReference type="InterPro" id="IPR051423">
    <property type="entry name" value="CD225/Dispanin"/>
</dbReference>
<dbReference type="Pfam" id="PF04505">
    <property type="entry name" value="CD225"/>
    <property type="match status" value="1"/>
</dbReference>
<dbReference type="InterPro" id="IPR007593">
    <property type="entry name" value="CD225/Dispanin_fam"/>
</dbReference>
<sequence length="195" mass="21439">MALGVLDSQVKGSLSGSTYFDRGSIEEREPPPPLRSYLCLTIFTCFCPAYPVNIVALVFSIMSRNSYYQGDYDGSRRLGRNALYVSVACIIIGLLIIAISCIVHFTTISEKPLLEARGCPVCHMKRSLLRGNRNTQILIPSFRETAAVTPPPYEDSGTLSSPAHLRMSCCAFGESHSMTQLRCPQLGHSPTSCFH</sequence>
<dbReference type="GO" id="GO:0016020">
    <property type="term" value="C:membrane"/>
    <property type="evidence" value="ECO:0007669"/>
    <property type="project" value="UniProtKB-SubCell"/>
</dbReference>
<evidence type="ECO:0000256" key="2">
    <source>
        <dbReference type="ARBA" id="ARBA00006843"/>
    </source>
</evidence>
<dbReference type="PANTHER" id="PTHR14948">
    <property type="entry name" value="NG5"/>
    <property type="match status" value="1"/>
</dbReference>
<proteinExistence type="inferred from homology"/>